<gene>
    <name evidence="2" type="ORF">B0I35DRAFT_250798</name>
</gene>
<comment type="caution">
    <text evidence="2">The sequence shown here is derived from an EMBL/GenBank/DDBJ whole genome shotgun (WGS) entry which is preliminary data.</text>
</comment>
<protein>
    <recommendedName>
        <fullName evidence="4">BZIP domain-containing protein</fullName>
    </recommendedName>
</protein>
<proteinExistence type="predicted"/>
<feature type="compositionally biased region" description="Polar residues" evidence="1">
    <location>
        <begin position="71"/>
        <end position="92"/>
    </location>
</feature>
<dbReference type="PANTHER" id="PTHR39607:SF2">
    <property type="entry name" value="BZIP DOMAIN-CONTAINING PROTEIN"/>
    <property type="match status" value="1"/>
</dbReference>
<evidence type="ECO:0000313" key="3">
    <source>
        <dbReference type="Proteomes" id="UP000813444"/>
    </source>
</evidence>
<keyword evidence="3" id="KW-1185">Reference proteome</keyword>
<dbReference type="PANTHER" id="PTHR39607">
    <property type="entry name" value="XANTHOCILLIN BIOSYNTHESIS CLUSTER TRANSCRIPTION FACTOR XANC-RELATED"/>
    <property type="match status" value="1"/>
</dbReference>
<dbReference type="Proteomes" id="UP000813444">
    <property type="component" value="Unassembled WGS sequence"/>
</dbReference>
<evidence type="ECO:0000256" key="1">
    <source>
        <dbReference type="SAM" id="MobiDB-lite"/>
    </source>
</evidence>
<evidence type="ECO:0000313" key="2">
    <source>
        <dbReference type="EMBL" id="KAH7318730.1"/>
    </source>
</evidence>
<feature type="region of interest" description="Disordered" evidence="1">
    <location>
        <begin position="109"/>
        <end position="128"/>
    </location>
</feature>
<name>A0A8K0WS53_9HYPO</name>
<dbReference type="OrthoDB" id="5387389at2759"/>
<evidence type="ECO:0008006" key="4">
    <source>
        <dbReference type="Google" id="ProtNLM"/>
    </source>
</evidence>
<feature type="region of interest" description="Disordered" evidence="1">
    <location>
        <begin position="1"/>
        <end position="92"/>
    </location>
</feature>
<reference evidence="2" key="1">
    <citation type="journal article" date="2021" name="Nat. Commun.">
        <title>Genetic determinants of endophytism in the Arabidopsis root mycobiome.</title>
        <authorList>
            <person name="Mesny F."/>
            <person name="Miyauchi S."/>
            <person name="Thiergart T."/>
            <person name="Pickel B."/>
            <person name="Atanasova L."/>
            <person name="Karlsson M."/>
            <person name="Huettel B."/>
            <person name="Barry K.W."/>
            <person name="Haridas S."/>
            <person name="Chen C."/>
            <person name="Bauer D."/>
            <person name="Andreopoulos W."/>
            <person name="Pangilinan J."/>
            <person name="LaButti K."/>
            <person name="Riley R."/>
            <person name="Lipzen A."/>
            <person name="Clum A."/>
            <person name="Drula E."/>
            <person name="Henrissat B."/>
            <person name="Kohler A."/>
            <person name="Grigoriev I.V."/>
            <person name="Martin F.M."/>
            <person name="Hacquard S."/>
        </authorList>
    </citation>
    <scope>NUCLEOTIDE SEQUENCE</scope>
    <source>
        <strain evidence="2">MPI-CAGE-CH-0235</strain>
    </source>
</reference>
<dbReference type="InterPro" id="IPR052635">
    <property type="entry name" value="Sec_Metab_Biosynth_Reg"/>
</dbReference>
<dbReference type="EMBL" id="JAGPNK010000007">
    <property type="protein sequence ID" value="KAH7318730.1"/>
    <property type="molecule type" value="Genomic_DNA"/>
</dbReference>
<feature type="compositionally biased region" description="Basic and acidic residues" evidence="1">
    <location>
        <begin position="57"/>
        <end position="70"/>
    </location>
</feature>
<sequence>MAPGSSRSGGESRRHSISQSSSKKSKSGAKDIDWTQITDPEERRRIQNRIAQRKFQKARETKEKAERDLQNLENAGNSYRTPSQSDLSSQYELTGLPWGGMDLSHVVSRGHEAEGRRSSGRGTHTAEDVHSPAYYGGYGYGHGINQTASYGSSGTDEIYYDESSYMYDPHVHAYNSR</sequence>
<organism evidence="2 3">
    <name type="scientific">Stachybotrys elegans</name>
    <dbReference type="NCBI Taxonomy" id="80388"/>
    <lineage>
        <taxon>Eukaryota</taxon>
        <taxon>Fungi</taxon>
        <taxon>Dikarya</taxon>
        <taxon>Ascomycota</taxon>
        <taxon>Pezizomycotina</taxon>
        <taxon>Sordariomycetes</taxon>
        <taxon>Hypocreomycetidae</taxon>
        <taxon>Hypocreales</taxon>
        <taxon>Stachybotryaceae</taxon>
        <taxon>Stachybotrys</taxon>
    </lineage>
</organism>
<dbReference type="CDD" id="cd14688">
    <property type="entry name" value="bZIP_YAP"/>
    <property type="match status" value="1"/>
</dbReference>
<accession>A0A8K0WS53</accession>
<dbReference type="AlphaFoldDB" id="A0A8K0WS53"/>